<dbReference type="OrthoDB" id="7019622at2"/>
<keyword evidence="2" id="KW-1185">Reference proteome</keyword>
<evidence type="ECO:0000313" key="2">
    <source>
        <dbReference type="Proteomes" id="UP000269265"/>
    </source>
</evidence>
<dbReference type="AlphaFoldDB" id="A0A426VD00"/>
<name>A0A426VD00_9BURK</name>
<dbReference type="Proteomes" id="UP000269265">
    <property type="component" value="Unassembled WGS sequence"/>
</dbReference>
<reference evidence="1 2" key="1">
    <citation type="submission" date="2018-12" db="EMBL/GenBank/DDBJ databases">
        <title>The whole draft genome of Aquabacterium sp. SJQ9.</title>
        <authorList>
            <person name="Sun L."/>
            <person name="Gao X."/>
            <person name="Chen W."/>
            <person name="Huang K."/>
        </authorList>
    </citation>
    <scope>NUCLEOTIDE SEQUENCE [LARGE SCALE GENOMIC DNA]</scope>
    <source>
        <strain evidence="1 2">SJQ9</strain>
    </source>
</reference>
<comment type="caution">
    <text evidence="1">The sequence shown here is derived from an EMBL/GenBank/DDBJ whole genome shotgun (WGS) entry which is preliminary data.</text>
</comment>
<accession>A0A426VD00</accession>
<gene>
    <name evidence="1" type="ORF">EIP75_09260</name>
</gene>
<evidence type="ECO:0000313" key="1">
    <source>
        <dbReference type="EMBL" id="RRS04758.1"/>
    </source>
</evidence>
<protein>
    <submittedName>
        <fullName evidence="1">Uncharacterized protein</fullName>
    </submittedName>
</protein>
<proteinExistence type="predicted"/>
<sequence length="115" mass="13013">MQADPNLIVPLQISRTFPTTALRGELVLTQPPEVTLNGKTARLAPGARIRGENNMLVMWGMLIGKKLKVHYTIDTYGLLMDVWILRPDELAQLWPTTPAEAAKWTYDPLKKTWSK</sequence>
<dbReference type="EMBL" id="RSED01000006">
    <property type="protein sequence ID" value="RRS04758.1"/>
    <property type="molecule type" value="Genomic_DNA"/>
</dbReference>
<organism evidence="1 2">
    <name type="scientific">Aquabacterium soli</name>
    <dbReference type="NCBI Taxonomy" id="2493092"/>
    <lineage>
        <taxon>Bacteria</taxon>
        <taxon>Pseudomonadati</taxon>
        <taxon>Pseudomonadota</taxon>
        <taxon>Betaproteobacteria</taxon>
        <taxon>Burkholderiales</taxon>
        <taxon>Aquabacterium</taxon>
    </lineage>
</organism>